<proteinExistence type="inferred from homology"/>
<keyword evidence="7 13" id="KW-0479">Metal-binding</keyword>
<evidence type="ECO:0000313" key="14">
    <source>
        <dbReference type="EMBL" id="KAF1960718.1"/>
    </source>
</evidence>
<dbReference type="AlphaFoldDB" id="A0A6A5U7P6"/>
<keyword evidence="12" id="KW-0472">Membrane</keyword>
<protein>
    <submittedName>
        <fullName evidence="14">Cytochrome P450</fullName>
    </submittedName>
</protein>
<keyword evidence="11" id="KW-0503">Monooxygenase</keyword>
<keyword evidence="8" id="KW-1133">Transmembrane helix</keyword>
<evidence type="ECO:0000256" key="3">
    <source>
        <dbReference type="ARBA" id="ARBA00004685"/>
    </source>
</evidence>
<dbReference type="GO" id="GO:0020037">
    <property type="term" value="F:heme binding"/>
    <property type="evidence" value="ECO:0007669"/>
    <property type="project" value="InterPro"/>
</dbReference>
<dbReference type="InterPro" id="IPR002403">
    <property type="entry name" value="Cyt_P450_E_grp-IV"/>
</dbReference>
<dbReference type="Proteomes" id="UP000800035">
    <property type="component" value="Unassembled WGS sequence"/>
</dbReference>
<dbReference type="PRINTS" id="PR00465">
    <property type="entry name" value="EP450IV"/>
</dbReference>
<comment type="subcellular location">
    <subcellularLocation>
        <location evidence="2">Membrane</location>
    </subcellularLocation>
</comment>
<dbReference type="EMBL" id="ML976982">
    <property type="protein sequence ID" value="KAF1960718.1"/>
    <property type="molecule type" value="Genomic_DNA"/>
</dbReference>
<evidence type="ECO:0000256" key="13">
    <source>
        <dbReference type="PIRSR" id="PIRSR602403-1"/>
    </source>
</evidence>
<dbReference type="GO" id="GO:0016020">
    <property type="term" value="C:membrane"/>
    <property type="evidence" value="ECO:0007669"/>
    <property type="project" value="UniProtKB-SubCell"/>
</dbReference>
<comment type="pathway">
    <text evidence="3">Mycotoxin biosynthesis.</text>
</comment>
<evidence type="ECO:0000313" key="15">
    <source>
        <dbReference type="Proteomes" id="UP000800035"/>
    </source>
</evidence>
<dbReference type="InterPro" id="IPR001128">
    <property type="entry name" value="Cyt_P450"/>
</dbReference>
<sequence length="463" mass="53139">MFVTALIIVLLSFLIVYSSFRVRVPESWQFLMKGRRMLIARSIESKGGPFSIHIPGNRLHLVCSKEHWNDLNSTSISHLSMHAWSKEHFQPKYAFGYVWPDRREEDGMPVVRAIRTVTNQFAVLKPKFITIMRDELDEALKLNAQQDGTSKIALWDTVKHFASRMNVLIMFGDDVANNPEFVDRGLKYIDEATLVAEAAKSFPAFLVPVLAKFIRGRNRNQQYILQAIASEVKKHRAYEDTVDRPGSIVEGLVRNNPDLTDSRLELDMNSTFIASTTSTPIIATHLIQDIFTHQEYLPALRTELKGVLDDPIPDLRKLPLLEGFLVESMRTHCFLSTVIHRVSLRPFTFHDGYTVPKGEVVEFYQYNTMNDESIYADAAKFDPERHCRTARVATDMGVEWPFWGNSKIACPGRFHVSNVAKLIAIYFIMKFDCEFESTEGLNFEFRDVLVPSPNAKLIMRRRE</sequence>
<name>A0A6A5U7P6_9PLEO</name>
<evidence type="ECO:0000256" key="10">
    <source>
        <dbReference type="ARBA" id="ARBA00023004"/>
    </source>
</evidence>
<dbReference type="OrthoDB" id="1844152at2759"/>
<evidence type="ECO:0000256" key="8">
    <source>
        <dbReference type="ARBA" id="ARBA00022989"/>
    </source>
</evidence>
<dbReference type="GO" id="GO:0016705">
    <property type="term" value="F:oxidoreductase activity, acting on paired donors, with incorporation or reduction of molecular oxygen"/>
    <property type="evidence" value="ECO:0007669"/>
    <property type="project" value="InterPro"/>
</dbReference>
<dbReference type="InterPro" id="IPR036396">
    <property type="entry name" value="Cyt_P450_sf"/>
</dbReference>
<keyword evidence="10 13" id="KW-0408">Iron</keyword>
<comment type="cofactor">
    <cofactor evidence="1 13">
        <name>heme</name>
        <dbReference type="ChEBI" id="CHEBI:30413"/>
    </cofactor>
</comment>
<organism evidence="14 15">
    <name type="scientific">Byssothecium circinans</name>
    <dbReference type="NCBI Taxonomy" id="147558"/>
    <lineage>
        <taxon>Eukaryota</taxon>
        <taxon>Fungi</taxon>
        <taxon>Dikarya</taxon>
        <taxon>Ascomycota</taxon>
        <taxon>Pezizomycotina</taxon>
        <taxon>Dothideomycetes</taxon>
        <taxon>Pleosporomycetidae</taxon>
        <taxon>Pleosporales</taxon>
        <taxon>Massarineae</taxon>
        <taxon>Massarinaceae</taxon>
        <taxon>Byssothecium</taxon>
    </lineage>
</organism>
<dbReference type="CDD" id="cd11041">
    <property type="entry name" value="CYP503A1-like"/>
    <property type="match status" value="1"/>
</dbReference>
<evidence type="ECO:0000256" key="12">
    <source>
        <dbReference type="ARBA" id="ARBA00023136"/>
    </source>
</evidence>
<gene>
    <name evidence="14" type="ORF">CC80DRAFT_532317</name>
</gene>
<accession>A0A6A5U7P6</accession>
<dbReference type="Gene3D" id="1.10.630.10">
    <property type="entry name" value="Cytochrome P450"/>
    <property type="match status" value="1"/>
</dbReference>
<feature type="binding site" description="axial binding residue" evidence="13">
    <location>
        <position position="410"/>
    </location>
    <ligand>
        <name>heme</name>
        <dbReference type="ChEBI" id="CHEBI:30413"/>
    </ligand>
    <ligandPart>
        <name>Fe</name>
        <dbReference type="ChEBI" id="CHEBI:18248"/>
    </ligandPart>
</feature>
<evidence type="ECO:0000256" key="4">
    <source>
        <dbReference type="ARBA" id="ARBA00010617"/>
    </source>
</evidence>
<comment type="similarity">
    <text evidence="4">Belongs to the cytochrome P450 family.</text>
</comment>
<dbReference type="GO" id="GO:0004497">
    <property type="term" value="F:monooxygenase activity"/>
    <property type="evidence" value="ECO:0007669"/>
    <property type="project" value="UniProtKB-KW"/>
</dbReference>
<evidence type="ECO:0000256" key="1">
    <source>
        <dbReference type="ARBA" id="ARBA00001971"/>
    </source>
</evidence>
<evidence type="ECO:0000256" key="6">
    <source>
        <dbReference type="ARBA" id="ARBA00022692"/>
    </source>
</evidence>
<keyword evidence="6" id="KW-0812">Transmembrane</keyword>
<keyword evidence="9" id="KW-0560">Oxidoreductase</keyword>
<dbReference type="Pfam" id="PF00067">
    <property type="entry name" value="p450"/>
    <property type="match status" value="1"/>
</dbReference>
<dbReference type="PANTHER" id="PTHR46206:SF5">
    <property type="entry name" value="P450, PUTATIVE (EUROFUNG)-RELATED"/>
    <property type="match status" value="1"/>
</dbReference>
<evidence type="ECO:0000256" key="11">
    <source>
        <dbReference type="ARBA" id="ARBA00023033"/>
    </source>
</evidence>
<evidence type="ECO:0000256" key="5">
    <source>
        <dbReference type="ARBA" id="ARBA00022617"/>
    </source>
</evidence>
<keyword evidence="5 13" id="KW-0349">Heme</keyword>
<keyword evidence="15" id="KW-1185">Reference proteome</keyword>
<dbReference type="PANTHER" id="PTHR46206">
    <property type="entry name" value="CYTOCHROME P450"/>
    <property type="match status" value="1"/>
</dbReference>
<dbReference type="GO" id="GO:0005506">
    <property type="term" value="F:iron ion binding"/>
    <property type="evidence" value="ECO:0007669"/>
    <property type="project" value="InterPro"/>
</dbReference>
<evidence type="ECO:0000256" key="9">
    <source>
        <dbReference type="ARBA" id="ARBA00023002"/>
    </source>
</evidence>
<evidence type="ECO:0000256" key="2">
    <source>
        <dbReference type="ARBA" id="ARBA00004370"/>
    </source>
</evidence>
<dbReference type="SUPFAM" id="SSF48264">
    <property type="entry name" value="Cytochrome P450"/>
    <property type="match status" value="1"/>
</dbReference>
<evidence type="ECO:0000256" key="7">
    <source>
        <dbReference type="ARBA" id="ARBA00022723"/>
    </source>
</evidence>
<reference evidence="14" key="1">
    <citation type="journal article" date="2020" name="Stud. Mycol.">
        <title>101 Dothideomycetes genomes: a test case for predicting lifestyles and emergence of pathogens.</title>
        <authorList>
            <person name="Haridas S."/>
            <person name="Albert R."/>
            <person name="Binder M."/>
            <person name="Bloem J."/>
            <person name="Labutti K."/>
            <person name="Salamov A."/>
            <person name="Andreopoulos B."/>
            <person name="Baker S."/>
            <person name="Barry K."/>
            <person name="Bills G."/>
            <person name="Bluhm B."/>
            <person name="Cannon C."/>
            <person name="Castanera R."/>
            <person name="Culley D."/>
            <person name="Daum C."/>
            <person name="Ezra D."/>
            <person name="Gonzalez J."/>
            <person name="Henrissat B."/>
            <person name="Kuo A."/>
            <person name="Liang C."/>
            <person name="Lipzen A."/>
            <person name="Lutzoni F."/>
            <person name="Magnuson J."/>
            <person name="Mondo S."/>
            <person name="Nolan M."/>
            <person name="Ohm R."/>
            <person name="Pangilinan J."/>
            <person name="Park H.-J."/>
            <person name="Ramirez L."/>
            <person name="Alfaro M."/>
            <person name="Sun H."/>
            <person name="Tritt A."/>
            <person name="Yoshinaga Y."/>
            <person name="Zwiers L.-H."/>
            <person name="Turgeon B."/>
            <person name="Goodwin S."/>
            <person name="Spatafora J."/>
            <person name="Crous P."/>
            <person name="Grigoriev I."/>
        </authorList>
    </citation>
    <scope>NUCLEOTIDE SEQUENCE</scope>
    <source>
        <strain evidence="14">CBS 675.92</strain>
    </source>
</reference>